<keyword evidence="1" id="KW-0812">Transmembrane</keyword>
<name>A0A4R0NG43_9SPHI</name>
<gene>
    <name evidence="2" type="ORF">EZ444_07040</name>
</gene>
<dbReference type="EMBL" id="SJSM01000003">
    <property type="protein sequence ID" value="TCC97664.1"/>
    <property type="molecule type" value="Genomic_DNA"/>
</dbReference>
<protein>
    <recommendedName>
        <fullName evidence="4">DUF748 domain-containing protein</fullName>
    </recommendedName>
</protein>
<sequence length="597" mass="67522">MTVNVGKKYIILKWFAAALLFVALILTGITWYFSVKLKPIVTAELKELVLKTTENLYQVDFSAVNVNVLTGISSLSDVTITPDTAVYRQLIALKHAPNNLYKIKLKKLAVRNFHPFRLWRDKKLNIDLLLFDNPSIEMTNRQFDYNDEKLPHPIKSPYDYIEKYLKELRIKTVDFKNASFKYIDNNTPDQPKIDYVDSLNITLKDWLIDRHSANDKSRLYLLKDVIINLNAYSYATSDSLYFVKFNRLDFAASSGKLDVKNFSLEPRESEHQFGSTLGYAKDRYNIQISSIGFTGINLPLYILKQELFAREMTLADGTLAVLNNNTLPKKVVNKIGSYPHQLLQKANAKLTIAKLNLDNIDISYSEFGQEGKGKGVIMFEETRGTITNVTNLEKVIAKDSLAVAALTSRVMGSGKLDVNFKFNLAAKDGAFSYAGVLEDMEGRAFNRITKPLGLVKVNSGHIDKLAFDVKANDEVAKGTVSFAYKDLSLAVLKRVKGEDRLVKQGLISFLANALVINSSNPSVDGKFVTATVDYKRVPTASFFNFIWKTLFQGVKYSVGFTPAKEKKIKEQIAKFGKIKADRQARQKRRAERLKMRK</sequence>
<evidence type="ECO:0000313" key="3">
    <source>
        <dbReference type="Proteomes" id="UP000291117"/>
    </source>
</evidence>
<feature type="transmembrane region" description="Helical" evidence="1">
    <location>
        <begin position="12"/>
        <end position="33"/>
    </location>
</feature>
<comment type="caution">
    <text evidence="2">The sequence shown here is derived from an EMBL/GenBank/DDBJ whole genome shotgun (WGS) entry which is preliminary data.</text>
</comment>
<keyword evidence="3" id="KW-1185">Reference proteome</keyword>
<keyword evidence="1" id="KW-0472">Membrane</keyword>
<organism evidence="2 3">
    <name type="scientific">Pedobacter hiemivivus</name>
    <dbReference type="NCBI Taxonomy" id="2530454"/>
    <lineage>
        <taxon>Bacteria</taxon>
        <taxon>Pseudomonadati</taxon>
        <taxon>Bacteroidota</taxon>
        <taxon>Sphingobacteriia</taxon>
        <taxon>Sphingobacteriales</taxon>
        <taxon>Sphingobacteriaceae</taxon>
        <taxon>Pedobacter</taxon>
    </lineage>
</organism>
<dbReference type="Proteomes" id="UP000291117">
    <property type="component" value="Unassembled WGS sequence"/>
</dbReference>
<keyword evidence="1" id="KW-1133">Transmembrane helix</keyword>
<dbReference type="OrthoDB" id="814802at2"/>
<evidence type="ECO:0000256" key="1">
    <source>
        <dbReference type="SAM" id="Phobius"/>
    </source>
</evidence>
<accession>A0A4R0NG43</accession>
<dbReference type="RefSeq" id="WP_131608024.1">
    <property type="nucleotide sequence ID" value="NZ_SJSM01000003.1"/>
</dbReference>
<dbReference type="AlphaFoldDB" id="A0A4R0NG43"/>
<evidence type="ECO:0008006" key="4">
    <source>
        <dbReference type="Google" id="ProtNLM"/>
    </source>
</evidence>
<evidence type="ECO:0000313" key="2">
    <source>
        <dbReference type="EMBL" id="TCC97664.1"/>
    </source>
</evidence>
<reference evidence="2 3" key="1">
    <citation type="submission" date="2019-02" db="EMBL/GenBank/DDBJ databases">
        <title>Pedobacter sp. RP-3-8 sp. nov., isolated from Arctic soil.</title>
        <authorList>
            <person name="Dahal R.H."/>
        </authorList>
    </citation>
    <scope>NUCLEOTIDE SEQUENCE [LARGE SCALE GENOMIC DNA]</scope>
    <source>
        <strain evidence="2 3">RP-3-8</strain>
    </source>
</reference>
<proteinExistence type="predicted"/>